<keyword evidence="1" id="KW-0479">Metal-binding</keyword>
<dbReference type="InterPro" id="IPR050582">
    <property type="entry name" value="HAD-like_SerB"/>
</dbReference>
<keyword evidence="2 4" id="KW-0378">Hydrolase</keyword>
<dbReference type="NCBIfam" id="TIGR01490">
    <property type="entry name" value="HAD-SF-IB-hyp1"/>
    <property type="match status" value="1"/>
</dbReference>
<keyword evidence="3" id="KW-0460">Magnesium</keyword>
<evidence type="ECO:0000256" key="1">
    <source>
        <dbReference type="ARBA" id="ARBA00022723"/>
    </source>
</evidence>
<dbReference type="PANTHER" id="PTHR43344:SF13">
    <property type="entry name" value="PHOSPHATASE RV3661-RELATED"/>
    <property type="match status" value="1"/>
</dbReference>
<dbReference type="GO" id="GO:0046872">
    <property type="term" value="F:metal ion binding"/>
    <property type="evidence" value="ECO:0007669"/>
    <property type="project" value="UniProtKB-KW"/>
</dbReference>
<dbReference type="NCBIfam" id="TIGR01488">
    <property type="entry name" value="HAD-SF-IB"/>
    <property type="match status" value="1"/>
</dbReference>
<dbReference type="Gene3D" id="3.40.50.1000">
    <property type="entry name" value="HAD superfamily/HAD-like"/>
    <property type="match status" value="1"/>
</dbReference>
<evidence type="ECO:0000256" key="2">
    <source>
        <dbReference type="ARBA" id="ARBA00022801"/>
    </source>
</evidence>
<gene>
    <name evidence="4" type="ORF">C7I36_06210</name>
</gene>
<dbReference type="EMBL" id="PXYH01000006">
    <property type="protein sequence ID" value="PSJ45053.1"/>
    <property type="molecule type" value="Genomic_DNA"/>
</dbReference>
<proteinExistence type="predicted"/>
<evidence type="ECO:0000313" key="5">
    <source>
        <dbReference type="Proteomes" id="UP000242181"/>
    </source>
</evidence>
<accession>A0A2P7R4A0</accession>
<reference evidence="4 5" key="1">
    <citation type="submission" date="2018-03" db="EMBL/GenBank/DDBJ databases">
        <title>The draft genome of Zobellella taiwanensis JCM 13381.</title>
        <authorList>
            <person name="Liu L."/>
            <person name="Li L."/>
            <person name="Wang T."/>
            <person name="Zhang X."/>
            <person name="Liang L."/>
        </authorList>
    </citation>
    <scope>NUCLEOTIDE SEQUENCE [LARGE SCALE GENOMIC DNA]</scope>
    <source>
        <strain evidence="4 5">JCM 13381</strain>
    </source>
</reference>
<comment type="caution">
    <text evidence="4">The sequence shown here is derived from an EMBL/GenBank/DDBJ whole genome shotgun (WGS) entry which is preliminary data.</text>
</comment>
<evidence type="ECO:0000256" key="3">
    <source>
        <dbReference type="ARBA" id="ARBA00022842"/>
    </source>
</evidence>
<dbReference type="Pfam" id="PF12710">
    <property type="entry name" value="HAD"/>
    <property type="match status" value="1"/>
</dbReference>
<dbReference type="Gene3D" id="1.20.1440.100">
    <property type="entry name" value="SG protein - dephosphorylation function"/>
    <property type="match status" value="1"/>
</dbReference>
<dbReference type="InterPro" id="IPR036412">
    <property type="entry name" value="HAD-like_sf"/>
</dbReference>
<dbReference type="PANTHER" id="PTHR43344">
    <property type="entry name" value="PHOSPHOSERINE PHOSPHATASE"/>
    <property type="match status" value="1"/>
</dbReference>
<name>A0A2P7R4A0_9GAMM</name>
<dbReference type="InterPro" id="IPR006385">
    <property type="entry name" value="HAD_hydro_SerB1"/>
</dbReference>
<organism evidence="4 5">
    <name type="scientific">Zobellella taiwanensis</name>
    <dbReference type="NCBI Taxonomy" id="347535"/>
    <lineage>
        <taxon>Bacteria</taxon>
        <taxon>Pseudomonadati</taxon>
        <taxon>Pseudomonadota</taxon>
        <taxon>Gammaproteobacteria</taxon>
        <taxon>Aeromonadales</taxon>
        <taxon>Aeromonadaceae</taxon>
        <taxon>Zobellella</taxon>
    </lineage>
</organism>
<dbReference type="CDD" id="cd02612">
    <property type="entry name" value="HAD_PGPPase"/>
    <property type="match status" value="1"/>
</dbReference>
<sequence>MALAIFDLDETLIAGDSASLWLAFLAREGRVSEALLAEERRLMADYYQGEMDMEAYMTLTLSPLQGRRPDELAPLVTRFIEHEIAPLVYPQARATLDWHRRQGHRCLIISATAEYLVAPIALSLGVEQAIGIEAQLERGRYNGRARGVFSYRQGKVTRLTQWLERQGLSPAFSYGYSDSHNDLPLLEYVDEAAVVNAAAPLADIAASRGWRQLSWTL</sequence>
<keyword evidence="5" id="KW-1185">Reference proteome</keyword>
<dbReference type="SUPFAM" id="SSF56784">
    <property type="entry name" value="HAD-like"/>
    <property type="match status" value="1"/>
</dbReference>
<dbReference type="AlphaFoldDB" id="A0A2P7R4A0"/>
<evidence type="ECO:0000313" key="4">
    <source>
        <dbReference type="EMBL" id="PSJ45053.1"/>
    </source>
</evidence>
<dbReference type="RefSeq" id="WP_106452850.1">
    <property type="nucleotide sequence ID" value="NZ_PXYH01000006.1"/>
</dbReference>
<protein>
    <submittedName>
        <fullName evidence="4">HAD-IB family hydrolase</fullName>
    </submittedName>
</protein>
<dbReference type="GO" id="GO:0016787">
    <property type="term" value="F:hydrolase activity"/>
    <property type="evidence" value="ECO:0007669"/>
    <property type="project" value="UniProtKB-KW"/>
</dbReference>
<dbReference type="OrthoDB" id="9784466at2"/>
<dbReference type="Proteomes" id="UP000242181">
    <property type="component" value="Unassembled WGS sequence"/>
</dbReference>
<dbReference type="InterPro" id="IPR023214">
    <property type="entry name" value="HAD_sf"/>
</dbReference>